<dbReference type="Gene3D" id="2.30.110.10">
    <property type="entry name" value="Electron Transport, Fmn-binding Protein, Chain A"/>
    <property type="match status" value="1"/>
</dbReference>
<dbReference type="SUPFAM" id="SSF50475">
    <property type="entry name" value="FMN-binding split barrel"/>
    <property type="match status" value="1"/>
</dbReference>
<dbReference type="InterPro" id="IPR019967">
    <property type="entry name" value="F420-dep_enz_PPOX_Rv0121"/>
</dbReference>
<dbReference type="GO" id="GO:0005829">
    <property type="term" value="C:cytosol"/>
    <property type="evidence" value="ECO:0007669"/>
    <property type="project" value="TreeGrafter"/>
</dbReference>
<dbReference type="NCBIfam" id="TIGR03668">
    <property type="entry name" value="Rv0121_F420"/>
    <property type="match status" value="1"/>
</dbReference>
<proteinExistence type="predicted"/>
<evidence type="ECO:0000256" key="1">
    <source>
        <dbReference type="ARBA" id="ARBA00023002"/>
    </source>
</evidence>
<feature type="domain" description="Pyridoxamine 5'-phosphate oxidase N-terminal" evidence="2">
    <location>
        <begin position="8"/>
        <end position="135"/>
    </location>
</feature>
<keyword evidence="4" id="KW-1185">Reference proteome</keyword>
<dbReference type="PANTHER" id="PTHR35176:SF2">
    <property type="entry name" value="F420H(2)-DEPENDENT REDUCTASE RV1155"/>
    <property type="match status" value="1"/>
</dbReference>
<dbReference type="Proteomes" id="UP001165405">
    <property type="component" value="Unassembled WGS sequence"/>
</dbReference>
<name>A0AA41QGS1_9MICO</name>
<evidence type="ECO:0000313" key="3">
    <source>
        <dbReference type="EMBL" id="MCF4122857.1"/>
    </source>
</evidence>
<dbReference type="GO" id="GO:0016627">
    <property type="term" value="F:oxidoreductase activity, acting on the CH-CH group of donors"/>
    <property type="evidence" value="ECO:0007669"/>
    <property type="project" value="TreeGrafter"/>
</dbReference>
<comment type="caution">
    <text evidence="3">The sequence shown here is derived from an EMBL/GenBank/DDBJ whole genome shotgun (WGS) entry which is preliminary data.</text>
</comment>
<dbReference type="AlphaFoldDB" id="A0AA41QGS1"/>
<accession>A0AA41QGS1</accession>
<organism evidence="3 4">
    <name type="scientific">Antribacter soli</name>
    <dbReference type="NCBI Taxonomy" id="2910976"/>
    <lineage>
        <taxon>Bacteria</taxon>
        <taxon>Bacillati</taxon>
        <taxon>Actinomycetota</taxon>
        <taxon>Actinomycetes</taxon>
        <taxon>Micrococcales</taxon>
        <taxon>Promicromonosporaceae</taxon>
        <taxon>Antribacter</taxon>
    </lineage>
</organism>
<dbReference type="Pfam" id="PF01243">
    <property type="entry name" value="PNPOx_N"/>
    <property type="match status" value="1"/>
</dbReference>
<dbReference type="EMBL" id="JAKGSG010000050">
    <property type="protein sequence ID" value="MCF4122857.1"/>
    <property type="molecule type" value="Genomic_DNA"/>
</dbReference>
<dbReference type="InterPro" id="IPR012349">
    <property type="entry name" value="Split_barrel_FMN-bd"/>
</dbReference>
<reference evidence="3" key="1">
    <citation type="submission" date="2022-01" db="EMBL/GenBank/DDBJ databases">
        <title>Antribacter sp. nov., isolated from Guizhou of China.</title>
        <authorList>
            <person name="Chengliang C."/>
            <person name="Ya Z."/>
        </authorList>
    </citation>
    <scope>NUCLEOTIDE SEQUENCE</scope>
    <source>
        <strain evidence="3">KLBMP 9083</strain>
    </source>
</reference>
<dbReference type="PANTHER" id="PTHR35176">
    <property type="entry name" value="HEME OXYGENASE HI_0854-RELATED"/>
    <property type="match status" value="1"/>
</dbReference>
<dbReference type="GO" id="GO:0070967">
    <property type="term" value="F:coenzyme F420 binding"/>
    <property type="evidence" value="ECO:0007669"/>
    <property type="project" value="TreeGrafter"/>
</dbReference>
<keyword evidence="1" id="KW-0560">Oxidoreductase</keyword>
<sequence>MQLDAGTCRARFAAARSAHLATTGADQAPHVVPVTFALMGDEVVIAIDHKPKTTGSLQRLRNLAQNPRAALLVDRYDDDWANLWWVRADGTATVEHDGPGHEEAIDALAARYPQYLADRPHGPVIRVRVERWSGWAFTDPRQRPAGDVS</sequence>
<dbReference type="RefSeq" id="WP_236090648.1">
    <property type="nucleotide sequence ID" value="NZ_JAKGSG010000050.1"/>
</dbReference>
<dbReference type="InterPro" id="IPR052019">
    <property type="entry name" value="F420H2_bilvrd_red/Heme_oxyg"/>
</dbReference>
<evidence type="ECO:0000259" key="2">
    <source>
        <dbReference type="Pfam" id="PF01243"/>
    </source>
</evidence>
<gene>
    <name evidence="3" type="ORF">L1785_17915</name>
</gene>
<dbReference type="InterPro" id="IPR011576">
    <property type="entry name" value="Pyridox_Oxase_N"/>
</dbReference>
<evidence type="ECO:0000313" key="4">
    <source>
        <dbReference type="Proteomes" id="UP001165405"/>
    </source>
</evidence>
<protein>
    <submittedName>
        <fullName evidence="3">TIGR03668 family PPOX class F420-dependent oxidoreductase</fullName>
    </submittedName>
</protein>